<dbReference type="InterPro" id="IPR000938">
    <property type="entry name" value="CAP-Gly_domain"/>
</dbReference>
<feature type="region of interest" description="Disordered" evidence="2">
    <location>
        <begin position="1921"/>
        <end position="1953"/>
    </location>
</feature>
<dbReference type="GO" id="GO:0008017">
    <property type="term" value="F:microtubule binding"/>
    <property type="evidence" value="ECO:0007669"/>
    <property type="project" value="InterPro"/>
</dbReference>
<feature type="compositionally biased region" description="Polar residues" evidence="2">
    <location>
        <begin position="49"/>
        <end position="64"/>
    </location>
</feature>
<evidence type="ECO:0000256" key="2">
    <source>
        <dbReference type="SAM" id="MobiDB-lite"/>
    </source>
</evidence>
<dbReference type="SUPFAM" id="SSF74924">
    <property type="entry name" value="Cap-Gly domain"/>
    <property type="match status" value="1"/>
</dbReference>
<reference evidence="4" key="1">
    <citation type="submission" date="2025-08" db="UniProtKB">
        <authorList>
            <consortium name="Ensembl"/>
        </authorList>
    </citation>
    <scope>IDENTIFICATION</scope>
</reference>
<feature type="compositionally biased region" description="Basic and acidic residues" evidence="2">
    <location>
        <begin position="472"/>
        <end position="496"/>
    </location>
</feature>
<dbReference type="Pfam" id="PF14309">
    <property type="entry name" value="DUF4378"/>
    <property type="match status" value="1"/>
</dbReference>
<dbReference type="Proteomes" id="UP000261580">
    <property type="component" value="Unassembled WGS sequence"/>
</dbReference>
<feature type="region of interest" description="Disordered" evidence="2">
    <location>
        <begin position="1781"/>
        <end position="1828"/>
    </location>
</feature>
<feature type="coiled-coil region" evidence="1">
    <location>
        <begin position="1028"/>
        <end position="1066"/>
    </location>
</feature>
<feature type="coiled-coil region" evidence="1">
    <location>
        <begin position="1441"/>
        <end position="1498"/>
    </location>
</feature>
<feature type="coiled-coil region" evidence="1">
    <location>
        <begin position="1242"/>
        <end position="1326"/>
    </location>
</feature>
<dbReference type="PANTHER" id="PTHR13958:SF3">
    <property type="entry name" value="CAP-GLY DOMAIN-CONTAINING PROTEIN-RELATED"/>
    <property type="match status" value="1"/>
</dbReference>
<dbReference type="OMA" id="ESKHIYC"/>
<feature type="compositionally biased region" description="Polar residues" evidence="2">
    <location>
        <begin position="960"/>
        <end position="972"/>
    </location>
</feature>
<dbReference type="Gene3D" id="2.30.30.190">
    <property type="entry name" value="CAP Gly-rich-like domain"/>
    <property type="match status" value="1"/>
</dbReference>
<organism evidence="4 5">
    <name type="scientific">Neolamprologus brichardi</name>
    <name type="common">Fairy cichlid</name>
    <name type="synonym">Lamprologus brichardi</name>
    <dbReference type="NCBI Taxonomy" id="32507"/>
    <lineage>
        <taxon>Eukaryota</taxon>
        <taxon>Metazoa</taxon>
        <taxon>Chordata</taxon>
        <taxon>Craniata</taxon>
        <taxon>Vertebrata</taxon>
        <taxon>Euteleostomi</taxon>
        <taxon>Actinopterygii</taxon>
        <taxon>Neopterygii</taxon>
        <taxon>Teleostei</taxon>
        <taxon>Neoteleostei</taxon>
        <taxon>Acanthomorphata</taxon>
        <taxon>Ovalentaria</taxon>
        <taxon>Cichlomorphae</taxon>
        <taxon>Cichliformes</taxon>
        <taxon>Cichlidae</taxon>
        <taxon>African cichlids</taxon>
        <taxon>Pseudocrenilabrinae</taxon>
        <taxon>Lamprologini</taxon>
        <taxon>Neolamprologus</taxon>
    </lineage>
</organism>
<feature type="compositionally biased region" description="Polar residues" evidence="2">
    <location>
        <begin position="1517"/>
        <end position="1527"/>
    </location>
</feature>
<reference evidence="4" key="2">
    <citation type="submission" date="2025-09" db="UniProtKB">
        <authorList>
            <consortium name="Ensembl"/>
        </authorList>
    </citation>
    <scope>IDENTIFICATION</scope>
</reference>
<keyword evidence="5" id="KW-1185">Reference proteome</keyword>
<feature type="compositionally biased region" description="Basic and acidic residues" evidence="2">
    <location>
        <begin position="185"/>
        <end position="197"/>
    </location>
</feature>
<feature type="region of interest" description="Disordered" evidence="2">
    <location>
        <begin position="1"/>
        <end position="197"/>
    </location>
</feature>
<feature type="region of interest" description="Disordered" evidence="2">
    <location>
        <begin position="646"/>
        <end position="667"/>
    </location>
</feature>
<dbReference type="GO" id="GO:0005813">
    <property type="term" value="C:centrosome"/>
    <property type="evidence" value="ECO:0007669"/>
    <property type="project" value="InterPro"/>
</dbReference>
<feature type="region of interest" description="Disordered" evidence="2">
    <location>
        <begin position="1156"/>
        <end position="1199"/>
    </location>
</feature>
<feature type="region of interest" description="Disordered" evidence="2">
    <location>
        <begin position="1334"/>
        <end position="1353"/>
    </location>
</feature>
<feature type="compositionally biased region" description="Low complexity" evidence="2">
    <location>
        <begin position="35"/>
        <end position="48"/>
    </location>
</feature>
<dbReference type="GeneTree" id="ENSGT00940000155130"/>
<accession>A0A3Q4HNF9</accession>
<feature type="compositionally biased region" description="Basic and acidic residues" evidence="2">
    <location>
        <begin position="1168"/>
        <end position="1184"/>
    </location>
</feature>
<feature type="region of interest" description="Disordered" evidence="2">
    <location>
        <begin position="794"/>
        <end position="859"/>
    </location>
</feature>
<evidence type="ECO:0000313" key="5">
    <source>
        <dbReference type="Proteomes" id="UP000261580"/>
    </source>
</evidence>
<feature type="compositionally biased region" description="Low complexity" evidence="2">
    <location>
        <begin position="1341"/>
        <end position="1353"/>
    </location>
</feature>
<dbReference type="STRING" id="32507.ENSNBRP00000018737"/>
<keyword evidence="1" id="KW-0175">Coiled coil</keyword>
<dbReference type="Pfam" id="PF01302">
    <property type="entry name" value="CAP_GLY"/>
    <property type="match status" value="1"/>
</dbReference>
<evidence type="ECO:0000259" key="3">
    <source>
        <dbReference type="PROSITE" id="PS50245"/>
    </source>
</evidence>
<dbReference type="InterPro" id="IPR036859">
    <property type="entry name" value="CAP-Gly_dom_sf"/>
</dbReference>
<evidence type="ECO:0000313" key="4">
    <source>
        <dbReference type="Ensembl" id="ENSNBRP00000018737.1"/>
    </source>
</evidence>
<feature type="region of interest" description="Disordered" evidence="2">
    <location>
        <begin position="937"/>
        <end position="978"/>
    </location>
</feature>
<dbReference type="SMART" id="SM01052">
    <property type="entry name" value="CAP_GLY"/>
    <property type="match status" value="1"/>
</dbReference>
<sequence length="2172" mass="244441">MDSVIDSNKKKSSRAHHRDGRQVDDIRGSSKPRGRSQQSPEKSSSRSPLRNTTQDRNVRRNNSVEFREPLASYSQKSVPASLSPSSPPHSDSLPSQLVYQKHTTDKEADKDLDSTRSSGRESTEVRYLNDQPALDSIRTKESSPKAQVGMDSQQSSPCIASTPGSFRQEDSTPSTSPGSASQRLENLRRHQPDNKLEKLKERIRRQRQHLEEAAEREKLMGNLEQPLAAFVETNDAGTSNKPTAKIRKVAAAPPAPIYKGFNSTETKIRTPDGKVWKEEDFHNLSRELYRDLSKQFAGKHKTLFMPRATILSCSSAAHSLMCELCYFAAISPASWREGQKLVKMVLGPVPQLPREEDSPHAADLLSRTGENSKLLPNSKEVKLNSIEREKIIRSLLSIKDSPTAWLSSDLLSADIQGILDDLQLECKAADSSRACRSASPTTHRPETTNITDAKHKKRHYDADTVRQYIARQQEERKRRQADEKKAMREESERRHQRLQELYRKQREVARTVAIPTETPVAPVQKRLQETYNKLLMEEAQLGEGAMQTLPARPMYQPSGESDKENKRLEAPQSPSSSDRSLNDHPPPPLTRYFHAHTQVQNCLPLSQVTSSIQSTQIDNNNLTAQGSDDDRLFSQLLRIEAEVAASNSMKTPRPATAPSGRSRSKMSRIEAIKATAASLSNRIESEARKLAGEGINYGNATSMDMDTVLVPRPSVVVDGWAGTAARDTEKDNMALRIQKILTTTNYSSYNGTALPGAGSLHSFREQKLKNGKQTSVDVIDPIFNSYTQERGKLVNGLEKESRMNKISERKQITDEGENRTDLHDSSGGSISEGPLLSEGSFSEDEQSPPRPSRYNYVPRPADRLEAADYCARQRKDYQRLMEFQREAEKCSGLGLSFAQQDRDNAVWEELNKGSPLSVINIFTKNHHSHIKGEFTCDSCSPPSEALSSESRKGGSDKNSSHTQAKSVHSNDTLGEASGELQYSPGVLQQRMAAELHYLDSIEESFRQLGDVERLMGVSMAQQESASLAQMLKAKQQRHERELYELKIKAEREALETKLQLEENRQRVETLAASQKKTLGGLQESTTKMMTQQAEAAQYTADAARHIKEVSNQFPPPCLEKACVLIFLLVSAPSGDSTSVATEYSLKFDESMTEDEIEERSFRSLLPSEAHRRGTMEKKSRHHEESEDDGANHSALDSNIAFSGGQDSFSQFTMDMVRQYMKDEEVRLQHQSSLLRLRQKALKEKTRTELAWLEHLKKKLRDKGEDDKMPPIRKKQRGLLLKLQQEQAEIRRLQEANKAARKERQLLLKQQEEIERMRNSTLRLKERLKCAGIEAHADDNRSPSPSLSVSGSETSSIMQKLKKMHTVLLSTASSLCSRPITGPPSVSVFPTFTLNSGSLSTTSWSGTVQCSLPMHLALPFVICRVHFSLETISDQSDIESRIKALKEELKKRKLMASQLKKEQKKRHKERLKAEEASLLKQLENYNNFIEKTKADLNKEPDLTLDTNSQINESNSVLEHLPSSHSQPHSAVADLKTSAHQNYGSASVDQSPSPNSDAFGSMKEASIKDTEASPVADGYHDDFESSVDSSSKEEHHSSKAESQTSHVSSHEIKGSRKDASSRGLAFDSTDEVVEEEIAEDLSHHSGISVPSHKSGRLLDLNKQAVDFKRDNESFDSRHSPTIYSLQVPLSPVIDEMPDFYIGDRVLVGGVQPGTLRFKGPTSFANGFWAGVELDKSEGSNNGTYDGVVYFECDERHGIFAPPDKITHLPDKFELYTDTTEDEDSFFDDLSDKDRNEPKTKEDNFQMQENLNRENEQTSQKETGSNDKKETDGKLTLKCKTETYCRPRGVMLQSDVNIYANLELNVSMMLMFTFSTQESPVLGAIGQEELAKRLAELELSRELLDDLGDDQDWFDEDFGLSSRRKQQKLKEEEARLGAGFGRSKPQVKTPPRPELPLPLPPKLPEQPAMVVPHSAVEVEKMVHAATRELWDSFDLGNKGTLTHGQLPSPQPSLEYLGKEDSTQNQESLSIRSYRKAVYDLTWEILQEIYAEDPNTNQPQWVKPRRVKSSSFHKVRTPGDEFITEEVLKLYGLTKDQNQKNDWQKMLKFGRKKRDRVDHILVQELHEEEAQWVNYDEDELFVKMQLADSIFDSLLKDTVNVLTLISDRRANRDTLS</sequence>
<dbReference type="GO" id="GO:0034453">
    <property type="term" value="P:microtubule anchoring"/>
    <property type="evidence" value="ECO:0007669"/>
    <property type="project" value="InterPro"/>
</dbReference>
<feature type="compositionally biased region" description="Polar residues" evidence="2">
    <location>
        <begin position="937"/>
        <end position="948"/>
    </location>
</feature>
<dbReference type="PROSITE" id="PS50245">
    <property type="entry name" value="CAP_GLY_2"/>
    <property type="match status" value="1"/>
</dbReference>
<protein>
    <submittedName>
        <fullName evidence="4">Centrosomal protein 350</fullName>
    </submittedName>
</protein>
<feature type="compositionally biased region" description="Basic and acidic residues" evidence="2">
    <location>
        <begin position="1787"/>
        <end position="1801"/>
    </location>
</feature>
<feature type="compositionally biased region" description="Basic and acidic residues" evidence="2">
    <location>
        <begin position="949"/>
        <end position="959"/>
    </location>
</feature>
<feature type="compositionally biased region" description="Basic and acidic residues" evidence="2">
    <location>
        <begin position="794"/>
        <end position="824"/>
    </location>
</feature>
<feature type="compositionally biased region" description="Polar residues" evidence="2">
    <location>
        <begin position="1536"/>
        <end position="1556"/>
    </location>
</feature>
<evidence type="ECO:0000256" key="1">
    <source>
        <dbReference type="SAM" id="Coils"/>
    </source>
</evidence>
<feature type="compositionally biased region" description="Basic and acidic residues" evidence="2">
    <location>
        <begin position="1588"/>
        <end position="1597"/>
    </location>
</feature>
<feature type="compositionally biased region" description="Basic and acidic residues" evidence="2">
    <location>
        <begin position="1606"/>
        <end position="1618"/>
    </location>
</feature>
<dbReference type="InterPro" id="IPR025486">
    <property type="entry name" value="DUF4378"/>
</dbReference>
<dbReference type="Ensembl" id="ENSNBRT00000019235.1">
    <property type="protein sequence ID" value="ENSNBRP00000018737.1"/>
    <property type="gene ID" value="ENSNBRG00000014384.1"/>
</dbReference>
<feature type="compositionally biased region" description="Basic and acidic residues" evidence="2">
    <location>
        <begin position="102"/>
        <end position="124"/>
    </location>
</feature>
<feature type="region of interest" description="Disordered" evidence="2">
    <location>
        <begin position="435"/>
        <end position="496"/>
    </location>
</feature>
<dbReference type="PANTHER" id="PTHR13958">
    <property type="entry name" value="CENTROSOME-ASSOCIATED PROTEIN 350"/>
    <property type="match status" value="1"/>
</dbReference>
<feature type="compositionally biased region" description="Low complexity" evidence="2">
    <location>
        <begin position="74"/>
        <end position="95"/>
    </location>
</feature>
<dbReference type="Bgee" id="ENSNBRG00000014384">
    <property type="expression patterns" value="Expressed in testis and 8 other cell types or tissues"/>
</dbReference>
<proteinExistence type="predicted"/>
<dbReference type="InterPro" id="IPR028750">
    <property type="entry name" value="CEP350/CC187"/>
</dbReference>
<feature type="region of interest" description="Disordered" evidence="2">
    <location>
        <begin position="1517"/>
        <end position="1624"/>
    </location>
</feature>
<name>A0A3Q4HNF9_NEOBR</name>
<feature type="compositionally biased region" description="Basic residues" evidence="2">
    <location>
        <begin position="10"/>
        <end position="19"/>
    </location>
</feature>
<feature type="compositionally biased region" description="Polar residues" evidence="2">
    <location>
        <begin position="150"/>
        <end position="184"/>
    </location>
</feature>
<feature type="compositionally biased region" description="Basic and acidic residues" evidence="2">
    <location>
        <begin position="560"/>
        <end position="569"/>
    </location>
</feature>
<feature type="region of interest" description="Disordered" evidence="2">
    <location>
        <begin position="545"/>
        <end position="591"/>
    </location>
</feature>
<feature type="domain" description="CAP-Gly" evidence="3">
    <location>
        <begin position="1717"/>
        <end position="1759"/>
    </location>
</feature>